<evidence type="ECO:0000313" key="2">
    <source>
        <dbReference type="EMBL" id="TBN47299.1"/>
    </source>
</evidence>
<keyword evidence="1" id="KW-0812">Transmembrane</keyword>
<dbReference type="EMBL" id="SIUB01000011">
    <property type="protein sequence ID" value="TBN47299.1"/>
    <property type="molecule type" value="Genomic_DNA"/>
</dbReference>
<sequence>MNHVLIGLFALLCLGILVAGLRRREGVYEYPFLAGAIAIAFLLPQLPGLADNMFLPADGFAKTLIFTIFCIAVIPIGWRSAARPLIAAPIPLSESRLFIASAILSAAGAGFYVAVGRLPPETMVSTTISGVPVVLLFFSKMLVFGFAIAALCMVRRPSWPWLAIVLGDSILYLDRIVVTGKRGEALEYVLIVAMSFWFLRGLVLPRALVVAGLFFGVLGMTSTEDYRAITRRGETPTLETLSQIDVSANFETLLSSGGAEFQNAIMRIDLVSSSQGFDYGLFHWNELVMAFVPAQLVGETTKRSLLIETPEAIDRFYLPSTGTTQTGFADAFGSFGYLGFLKFFAIAWLMRRLHRGASLGDASSQIIYMLSVVPAMNVLSHHTNWIVTAWVQMAIFLGPALLFARIAPRRLLAPVAAS</sequence>
<organism evidence="2 3">
    <name type="scientific">Hansschlegelia quercus</name>
    <dbReference type="NCBI Taxonomy" id="2528245"/>
    <lineage>
        <taxon>Bacteria</taxon>
        <taxon>Pseudomonadati</taxon>
        <taxon>Pseudomonadota</taxon>
        <taxon>Alphaproteobacteria</taxon>
        <taxon>Hyphomicrobiales</taxon>
        <taxon>Methylopilaceae</taxon>
        <taxon>Hansschlegelia</taxon>
    </lineage>
</organism>
<feature type="transmembrane region" description="Helical" evidence="1">
    <location>
        <begin position="98"/>
        <end position="115"/>
    </location>
</feature>
<protein>
    <recommendedName>
        <fullName evidence="4">Oligosaccharide repeat unit polymerase</fullName>
    </recommendedName>
</protein>
<keyword evidence="3" id="KW-1185">Reference proteome</keyword>
<dbReference type="RefSeq" id="WP_131004635.1">
    <property type="nucleotide sequence ID" value="NZ_JBHSZR010000010.1"/>
</dbReference>
<accession>A0A4Q9GBJ4</accession>
<keyword evidence="1" id="KW-1133">Transmembrane helix</keyword>
<feature type="transmembrane region" description="Helical" evidence="1">
    <location>
        <begin position="157"/>
        <end position="173"/>
    </location>
</feature>
<feature type="transmembrane region" description="Helical" evidence="1">
    <location>
        <begin position="331"/>
        <end position="350"/>
    </location>
</feature>
<gene>
    <name evidence="2" type="ORF">EYR15_16290</name>
</gene>
<feature type="transmembrane region" description="Helical" evidence="1">
    <location>
        <begin position="127"/>
        <end position="151"/>
    </location>
</feature>
<name>A0A4Q9GBJ4_9HYPH</name>
<dbReference type="OrthoDB" id="9798095at2"/>
<proteinExistence type="predicted"/>
<feature type="transmembrane region" description="Helical" evidence="1">
    <location>
        <begin position="185"/>
        <end position="218"/>
    </location>
</feature>
<keyword evidence="1" id="KW-0472">Membrane</keyword>
<evidence type="ECO:0008006" key="4">
    <source>
        <dbReference type="Google" id="ProtNLM"/>
    </source>
</evidence>
<feature type="transmembrane region" description="Helical" evidence="1">
    <location>
        <begin position="59"/>
        <end position="78"/>
    </location>
</feature>
<comment type="caution">
    <text evidence="2">The sequence shown here is derived from an EMBL/GenBank/DDBJ whole genome shotgun (WGS) entry which is preliminary data.</text>
</comment>
<reference evidence="2 3" key="1">
    <citation type="submission" date="2019-02" db="EMBL/GenBank/DDBJ databases">
        <title>Hansschlegelia quercus sp. nov., a novel methylotrophic bacterium from buds of oak (Quercus robur L.).</title>
        <authorList>
            <person name="Agafonova N.V."/>
            <person name="Kaparullina E.N."/>
            <person name="Grouzdev D.S."/>
            <person name="Doronina N.V."/>
        </authorList>
    </citation>
    <scope>NUCLEOTIDE SEQUENCE [LARGE SCALE GENOMIC DNA]</scope>
    <source>
        <strain evidence="2 3">Dub</strain>
    </source>
</reference>
<dbReference type="AlphaFoldDB" id="A0A4Q9GBJ4"/>
<evidence type="ECO:0000313" key="3">
    <source>
        <dbReference type="Proteomes" id="UP000291613"/>
    </source>
</evidence>
<evidence type="ECO:0000256" key="1">
    <source>
        <dbReference type="SAM" id="Phobius"/>
    </source>
</evidence>
<dbReference type="Proteomes" id="UP000291613">
    <property type="component" value="Unassembled WGS sequence"/>
</dbReference>
<feature type="transmembrane region" description="Helical" evidence="1">
    <location>
        <begin position="385"/>
        <end position="404"/>
    </location>
</feature>
<feature type="transmembrane region" description="Helical" evidence="1">
    <location>
        <begin position="30"/>
        <end position="47"/>
    </location>
</feature>